<dbReference type="Pfam" id="PF00651">
    <property type="entry name" value="BTB"/>
    <property type="match status" value="1"/>
</dbReference>
<keyword evidence="2" id="KW-0040">ANK repeat</keyword>
<evidence type="ECO:0000313" key="5">
    <source>
        <dbReference type="Proteomes" id="UP000770717"/>
    </source>
</evidence>
<dbReference type="GO" id="GO:0000151">
    <property type="term" value="C:ubiquitin ligase complex"/>
    <property type="evidence" value="ECO:0007669"/>
    <property type="project" value="TreeGrafter"/>
</dbReference>
<dbReference type="PANTHER" id="PTHR46231:SF1">
    <property type="entry name" value="ANKYRIN REPEAT AND BTB_POZ DOMAIN-CONTAINING PROTEIN 1"/>
    <property type="match status" value="1"/>
</dbReference>
<proteinExistence type="predicted"/>
<dbReference type="PROSITE" id="PS50097">
    <property type="entry name" value="BTB"/>
    <property type="match status" value="1"/>
</dbReference>
<sequence>GAKCEVNTFDGERCLYGALSDTIRRLLKDYKQITAKCMQRDYYDDFMQRLLEQGSYSDTMFLVHGESFCAHRCILSARSPYFTEMFETKWKGKKMIALKHPLVRRGR</sequence>
<gene>
    <name evidence="4" type="ORF">GDO78_022169</name>
</gene>
<comment type="caution">
    <text evidence="4">The sequence shown here is derived from an EMBL/GenBank/DDBJ whole genome shotgun (WGS) entry which is preliminary data.</text>
</comment>
<dbReference type="PANTHER" id="PTHR46231">
    <property type="entry name" value="ANKYRIN REPEAT AND BTB/POZ DOMAIN-CONTAINING PROTEIN 1"/>
    <property type="match status" value="1"/>
</dbReference>
<evidence type="ECO:0000256" key="2">
    <source>
        <dbReference type="ARBA" id="ARBA00023043"/>
    </source>
</evidence>
<dbReference type="OrthoDB" id="684045at2759"/>
<evidence type="ECO:0000256" key="1">
    <source>
        <dbReference type="ARBA" id="ARBA00022737"/>
    </source>
</evidence>
<accession>A0A8J6B2N9</accession>
<evidence type="ECO:0000313" key="4">
    <source>
        <dbReference type="EMBL" id="KAG9460386.1"/>
    </source>
</evidence>
<keyword evidence="1" id="KW-0677">Repeat</keyword>
<evidence type="ECO:0000259" key="3">
    <source>
        <dbReference type="PROSITE" id="PS50097"/>
    </source>
</evidence>
<dbReference type="Proteomes" id="UP000770717">
    <property type="component" value="Unassembled WGS sequence"/>
</dbReference>
<keyword evidence="5" id="KW-1185">Reference proteome</keyword>
<name>A0A8J6B2N9_ELECQ</name>
<dbReference type="EMBL" id="WNTK01075937">
    <property type="protein sequence ID" value="KAG9460386.1"/>
    <property type="molecule type" value="Genomic_DNA"/>
</dbReference>
<protein>
    <recommendedName>
        <fullName evidence="3">BTB domain-containing protein</fullName>
    </recommendedName>
</protein>
<dbReference type="InterPro" id="IPR044515">
    <property type="entry name" value="ABTB1"/>
</dbReference>
<dbReference type="InterPro" id="IPR011333">
    <property type="entry name" value="SKP1/BTB/POZ_sf"/>
</dbReference>
<dbReference type="Gene3D" id="3.30.710.10">
    <property type="entry name" value="Potassium Channel Kv1.1, Chain A"/>
    <property type="match status" value="1"/>
</dbReference>
<feature type="domain" description="BTB" evidence="3">
    <location>
        <begin position="57"/>
        <end position="89"/>
    </location>
</feature>
<dbReference type="InterPro" id="IPR000210">
    <property type="entry name" value="BTB/POZ_dom"/>
</dbReference>
<dbReference type="GO" id="GO:0005737">
    <property type="term" value="C:cytoplasm"/>
    <property type="evidence" value="ECO:0007669"/>
    <property type="project" value="TreeGrafter"/>
</dbReference>
<organism evidence="4 5">
    <name type="scientific">Eleutherodactylus coqui</name>
    <name type="common">Puerto Rican coqui</name>
    <dbReference type="NCBI Taxonomy" id="57060"/>
    <lineage>
        <taxon>Eukaryota</taxon>
        <taxon>Metazoa</taxon>
        <taxon>Chordata</taxon>
        <taxon>Craniata</taxon>
        <taxon>Vertebrata</taxon>
        <taxon>Euteleostomi</taxon>
        <taxon>Amphibia</taxon>
        <taxon>Batrachia</taxon>
        <taxon>Anura</taxon>
        <taxon>Neobatrachia</taxon>
        <taxon>Hyloidea</taxon>
        <taxon>Eleutherodactylidae</taxon>
        <taxon>Eleutherodactylinae</taxon>
        <taxon>Eleutherodactylus</taxon>
        <taxon>Eleutherodactylus</taxon>
    </lineage>
</organism>
<feature type="non-terminal residue" evidence="4">
    <location>
        <position position="107"/>
    </location>
</feature>
<dbReference type="AlphaFoldDB" id="A0A8J6B2N9"/>
<dbReference type="SUPFAM" id="SSF54695">
    <property type="entry name" value="POZ domain"/>
    <property type="match status" value="1"/>
</dbReference>
<reference evidence="4" key="1">
    <citation type="thesis" date="2020" institute="ProQuest LLC" country="789 East Eisenhower Parkway, Ann Arbor, MI, USA">
        <title>Comparative Genomics and Chromosome Evolution.</title>
        <authorList>
            <person name="Mudd A.B."/>
        </authorList>
    </citation>
    <scope>NUCLEOTIDE SEQUENCE</scope>
    <source>
        <strain evidence="4">HN-11 Male</strain>
        <tissue evidence="4">Kidney and liver</tissue>
    </source>
</reference>